<name>A0A9Q9AXI6_9PEZI</name>
<dbReference type="OrthoDB" id="408152at2759"/>
<evidence type="ECO:0000313" key="2">
    <source>
        <dbReference type="EMBL" id="USW52466.1"/>
    </source>
</evidence>
<keyword evidence="3" id="KW-1185">Reference proteome</keyword>
<dbReference type="Pfam" id="PF17784">
    <property type="entry name" value="Sulfotransfer_4"/>
    <property type="match status" value="1"/>
</dbReference>
<sequence>MSNIFGHSGIWQRFLEETVYHAAESPSRRRKRPMQVICPGFPRSATESLQNALIILGYDYTYHGWDLLLEQPQYPQAWIRLCKKKWYGSGDGESNITAADFDAVLGHSVAVTDAAASVFAAELIAAYPEALVVLNYRRDLDAWHQSCIQHIAGTNEDWYMWWTSWWTWYGFWSWSTYERYMWPLLFRATDGANLSTAIRRNGKWIYRDHCNMIRGPVPEARLLEWTVDDGWEPLCKFLGKAVPDVPFPSTNNAAGFQQRAQQWLAMIRRIYIRNLSIFVAVCAAGLGAFAWKYTPARPYKLNHILS</sequence>
<proteinExistence type="predicted"/>
<reference evidence="2" key="1">
    <citation type="submission" date="2022-06" db="EMBL/GenBank/DDBJ databases">
        <title>Complete genome sequences of two strains of the flax pathogen Septoria linicola.</title>
        <authorList>
            <person name="Lapalu N."/>
            <person name="Simon A."/>
            <person name="Demenou B."/>
            <person name="Paumier D."/>
            <person name="Guillot M.-P."/>
            <person name="Gout L."/>
            <person name="Valade R."/>
        </authorList>
    </citation>
    <scope>NUCLEOTIDE SEQUENCE</scope>
    <source>
        <strain evidence="2">SE15195</strain>
    </source>
</reference>
<feature type="transmembrane region" description="Helical" evidence="1">
    <location>
        <begin position="271"/>
        <end position="291"/>
    </location>
</feature>
<dbReference type="Proteomes" id="UP001056384">
    <property type="component" value="Chromosome 4"/>
</dbReference>
<evidence type="ECO:0000256" key="1">
    <source>
        <dbReference type="SAM" id="Phobius"/>
    </source>
</evidence>
<dbReference type="SUPFAM" id="SSF52540">
    <property type="entry name" value="P-loop containing nucleoside triphosphate hydrolases"/>
    <property type="match status" value="1"/>
</dbReference>
<evidence type="ECO:0000313" key="3">
    <source>
        <dbReference type="Proteomes" id="UP001056384"/>
    </source>
</evidence>
<dbReference type="PANTHER" id="PTHR36978">
    <property type="entry name" value="P-LOOP CONTAINING NUCLEOTIDE TRIPHOSPHATE HYDROLASE"/>
    <property type="match status" value="1"/>
</dbReference>
<dbReference type="Gene3D" id="3.40.50.300">
    <property type="entry name" value="P-loop containing nucleotide triphosphate hydrolases"/>
    <property type="match status" value="1"/>
</dbReference>
<protein>
    <submittedName>
        <fullName evidence="2">Uncharacterized protein</fullName>
    </submittedName>
</protein>
<dbReference type="EMBL" id="CP099421">
    <property type="protein sequence ID" value="USW52466.1"/>
    <property type="molecule type" value="Genomic_DNA"/>
</dbReference>
<dbReference type="AlphaFoldDB" id="A0A9Q9AXI6"/>
<organism evidence="2 3">
    <name type="scientific">Septoria linicola</name>
    <dbReference type="NCBI Taxonomy" id="215465"/>
    <lineage>
        <taxon>Eukaryota</taxon>
        <taxon>Fungi</taxon>
        <taxon>Dikarya</taxon>
        <taxon>Ascomycota</taxon>
        <taxon>Pezizomycotina</taxon>
        <taxon>Dothideomycetes</taxon>
        <taxon>Dothideomycetidae</taxon>
        <taxon>Mycosphaerellales</taxon>
        <taxon>Mycosphaerellaceae</taxon>
        <taxon>Septoria</taxon>
    </lineage>
</organism>
<dbReference type="InterPro" id="IPR027417">
    <property type="entry name" value="P-loop_NTPase"/>
</dbReference>
<accession>A0A9Q9AXI6</accession>
<keyword evidence="1" id="KW-1133">Transmembrane helix</keyword>
<dbReference type="PANTHER" id="PTHR36978:SF8">
    <property type="entry name" value="NAD DEPENDENT EPIMERASE_DEHYDRATASE"/>
    <property type="match status" value="1"/>
</dbReference>
<dbReference type="InterPro" id="IPR040632">
    <property type="entry name" value="Sulfotransfer_4"/>
</dbReference>
<gene>
    <name evidence="2" type="ORF">Slin15195_G057850</name>
</gene>
<keyword evidence="1" id="KW-0812">Transmembrane</keyword>
<keyword evidence="1" id="KW-0472">Membrane</keyword>